<evidence type="ECO:0000313" key="2">
    <source>
        <dbReference type="Proteomes" id="UP000699042"/>
    </source>
</evidence>
<protein>
    <submittedName>
        <fullName evidence="1">Uncharacterized protein</fullName>
    </submittedName>
</protein>
<name>A0A9P7QVT0_9PEZI</name>
<dbReference type="Proteomes" id="UP000699042">
    <property type="component" value="Unassembled WGS sequence"/>
</dbReference>
<keyword evidence="2" id="KW-1185">Reference proteome</keyword>
<dbReference type="AlphaFoldDB" id="A0A9P7QVT0"/>
<dbReference type="EMBL" id="JAESDN010000011">
    <property type="protein sequence ID" value="KAG7044072.1"/>
    <property type="molecule type" value="Genomic_DNA"/>
</dbReference>
<proteinExistence type="predicted"/>
<reference evidence="1" key="1">
    <citation type="submission" date="2021-05" db="EMBL/GenBank/DDBJ databases">
        <title>Comparative genomics of three Colletotrichum scovillei strains and genetic complementation revealed genes involved fungal growth and virulence on chili pepper.</title>
        <authorList>
            <person name="Hsieh D.-K."/>
            <person name="Chuang S.-C."/>
            <person name="Chen C.-Y."/>
            <person name="Chao Y.-T."/>
            <person name="Lu M.-Y.J."/>
            <person name="Lee M.-H."/>
            <person name="Shih M.-C."/>
        </authorList>
    </citation>
    <scope>NUCLEOTIDE SEQUENCE</scope>
    <source>
        <strain evidence="1">Coll-153</strain>
    </source>
</reference>
<sequence>MSSYVAILVVGYPQLNFRARLHHLKQALASLRRESAGTVLN</sequence>
<accession>A0A9P7QVT0</accession>
<evidence type="ECO:0000313" key="1">
    <source>
        <dbReference type="EMBL" id="KAG7044072.1"/>
    </source>
</evidence>
<comment type="caution">
    <text evidence="1">The sequence shown here is derived from an EMBL/GenBank/DDBJ whole genome shotgun (WGS) entry which is preliminary data.</text>
</comment>
<organism evidence="1 2">
    <name type="scientific">Colletotrichum scovillei</name>
    <dbReference type="NCBI Taxonomy" id="1209932"/>
    <lineage>
        <taxon>Eukaryota</taxon>
        <taxon>Fungi</taxon>
        <taxon>Dikarya</taxon>
        <taxon>Ascomycota</taxon>
        <taxon>Pezizomycotina</taxon>
        <taxon>Sordariomycetes</taxon>
        <taxon>Hypocreomycetidae</taxon>
        <taxon>Glomerellales</taxon>
        <taxon>Glomerellaceae</taxon>
        <taxon>Colletotrichum</taxon>
        <taxon>Colletotrichum acutatum species complex</taxon>
    </lineage>
</organism>
<gene>
    <name evidence="1" type="ORF">JMJ77_011890</name>
</gene>